<gene>
    <name evidence="2" type="ORF">OIU77_015224</name>
</gene>
<sequence>MYKLFTFFTFAQKSSSDWNIDMVSGYSTSSSSCWIHARICVVKGFGWNRRRSFPLCGNRPHCQVDTSGRAITSSSICLWGTKRRKCYRASFSSSAFLTFLVFFIFGFLGIAWFLGFQYHEEGQASFSAIPTSLLTFHWRSS</sequence>
<comment type="caution">
    <text evidence="2">The sequence shown here is derived from an EMBL/GenBank/DDBJ whole genome shotgun (WGS) entry which is preliminary data.</text>
</comment>
<reference evidence="2" key="2">
    <citation type="journal article" date="2023" name="Int. J. Mol. Sci.">
        <title>De Novo Assembly and Annotation of 11 Diverse Shrub Willow (Salix) Genomes Reveals Novel Gene Organization in Sex-Linked Regions.</title>
        <authorList>
            <person name="Hyden B."/>
            <person name="Feng K."/>
            <person name="Yates T.B."/>
            <person name="Jawdy S."/>
            <person name="Cereghino C."/>
            <person name="Smart L.B."/>
            <person name="Muchero W."/>
        </authorList>
    </citation>
    <scope>NUCLEOTIDE SEQUENCE</scope>
    <source>
        <tissue evidence="2">Shoot tip</tissue>
    </source>
</reference>
<keyword evidence="3" id="KW-1185">Reference proteome</keyword>
<evidence type="ECO:0000313" key="3">
    <source>
        <dbReference type="Proteomes" id="UP001141253"/>
    </source>
</evidence>
<dbReference type="EMBL" id="JAPFFI010000026">
    <property type="protein sequence ID" value="KAJ6309425.1"/>
    <property type="molecule type" value="Genomic_DNA"/>
</dbReference>
<reference evidence="2" key="1">
    <citation type="submission" date="2022-10" db="EMBL/GenBank/DDBJ databases">
        <authorList>
            <person name="Hyden B.L."/>
            <person name="Feng K."/>
            <person name="Yates T."/>
            <person name="Jawdy S."/>
            <person name="Smart L.B."/>
            <person name="Muchero W."/>
        </authorList>
    </citation>
    <scope>NUCLEOTIDE SEQUENCE</scope>
    <source>
        <tissue evidence="2">Shoot tip</tissue>
    </source>
</reference>
<dbReference type="PROSITE" id="PS51257">
    <property type="entry name" value="PROKAR_LIPOPROTEIN"/>
    <property type="match status" value="1"/>
</dbReference>
<dbReference type="Proteomes" id="UP001141253">
    <property type="component" value="Unassembled WGS sequence"/>
</dbReference>
<keyword evidence="1" id="KW-0472">Membrane</keyword>
<evidence type="ECO:0000313" key="2">
    <source>
        <dbReference type="EMBL" id="KAJ6309425.1"/>
    </source>
</evidence>
<evidence type="ECO:0000256" key="1">
    <source>
        <dbReference type="SAM" id="Phobius"/>
    </source>
</evidence>
<protein>
    <submittedName>
        <fullName evidence="2">Uncharacterized protein</fullName>
    </submittedName>
</protein>
<accession>A0ABQ8ZSK3</accession>
<feature type="transmembrane region" description="Helical" evidence="1">
    <location>
        <begin position="95"/>
        <end position="116"/>
    </location>
</feature>
<proteinExistence type="predicted"/>
<keyword evidence="1" id="KW-1133">Transmembrane helix</keyword>
<organism evidence="2 3">
    <name type="scientific">Salix suchowensis</name>
    <dbReference type="NCBI Taxonomy" id="1278906"/>
    <lineage>
        <taxon>Eukaryota</taxon>
        <taxon>Viridiplantae</taxon>
        <taxon>Streptophyta</taxon>
        <taxon>Embryophyta</taxon>
        <taxon>Tracheophyta</taxon>
        <taxon>Spermatophyta</taxon>
        <taxon>Magnoliopsida</taxon>
        <taxon>eudicotyledons</taxon>
        <taxon>Gunneridae</taxon>
        <taxon>Pentapetalae</taxon>
        <taxon>rosids</taxon>
        <taxon>fabids</taxon>
        <taxon>Malpighiales</taxon>
        <taxon>Salicaceae</taxon>
        <taxon>Saliceae</taxon>
        <taxon>Salix</taxon>
    </lineage>
</organism>
<name>A0ABQ8ZSK3_9ROSI</name>
<keyword evidence="1" id="KW-0812">Transmembrane</keyword>